<feature type="transmembrane region" description="Helical" evidence="1">
    <location>
        <begin position="51"/>
        <end position="71"/>
    </location>
</feature>
<organism evidence="2 3">
    <name type="scientific">Butyricimonas virosa</name>
    <dbReference type="NCBI Taxonomy" id="544645"/>
    <lineage>
        <taxon>Bacteria</taxon>
        <taxon>Pseudomonadati</taxon>
        <taxon>Bacteroidota</taxon>
        <taxon>Bacteroidia</taxon>
        <taxon>Bacteroidales</taxon>
        <taxon>Odoribacteraceae</taxon>
        <taxon>Butyricimonas</taxon>
    </lineage>
</organism>
<feature type="transmembrane region" description="Helical" evidence="1">
    <location>
        <begin position="12"/>
        <end position="30"/>
    </location>
</feature>
<sequence length="453" mass="51840">MPVIDKRANRLLYGIDYLLIKSVSFVLWIIRYSLPTKWSELISKEDRHINVLNNVVGLTFFNALGGMLLLFTQIKLANYMGAALYGIYSYYLALGEVGANVVRYGRDKTMLRELVQKPEEQRSLITHTFILGLINLSIFMILVVIFHESLDVVFSLSTLLLILSPCLISLDFQPVYESLRMMSWHSMYYFLQKILFLFCVWGLLISDIPVSLFGIAFILFISWIFVLFLQYREITSQLGIRIFRSLRWKNLLGLYRQGFFIALSCLLSVAFGPLIRLVLNMYVDSYAVGVYAAGLQIYSIGLFLLLQIGRVGNPMMAELGKNSSEREKRCLFVRRYLLIMIVCVLPFSIALFFFPDTIVCSLFTSEYVELSSMLPIFAIYLLVYSIGNVFIQFLIAFRKDKIYFTIFSIGAILTVLFAFILIPSYGVIGATLALCVPHGLTCLAYCIFSLKYL</sequence>
<feature type="transmembrane region" description="Helical" evidence="1">
    <location>
        <begin position="336"/>
        <end position="354"/>
    </location>
</feature>
<name>A0A412WYF3_9BACT</name>
<reference evidence="2 3" key="1">
    <citation type="submission" date="2018-08" db="EMBL/GenBank/DDBJ databases">
        <title>A genome reference for cultivated species of the human gut microbiota.</title>
        <authorList>
            <person name="Zou Y."/>
            <person name="Xue W."/>
            <person name="Luo G."/>
        </authorList>
    </citation>
    <scope>NUCLEOTIDE SEQUENCE [LARGE SCALE GENOMIC DNA]</scope>
    <source>
        <strain evidence="2 3">AF14-49</strain>
    </source>
</reference>
<protein>
    <submittedName>
        <fullName evidence="2">Polysaccharide biosynthesis protein</fullName>
    </submittedName>
</protein>
<dbReference type="EMBL" id="QRZA01000018">
    <property type="protein sequence ID" value="RGV32731.1"/>
    <property type="molecule type" value="Genomic_DNA"/>
</dbReference>
<proteinExistence type="predicted"/>
<feature type="transmembrane region" description="Helical" evidence="1">
    <location>
        <begin position="184"/>
        <end position="204"/>
    </location>
</feature>
<dbReference type="RefSeq" id="WP_118260896.1">
    <property type="nucleotide sequence ID" value="NZ_CALBWO010000058.1"/>
</dbReference>
<feature type="transmembrane region" description="Helical" evidence="1">
    <location>
        <begin position="402"/>
        <end position="422"/>
    </location>
</feature>
<feature type="transmembrane region" description="Helical" evidence="1">
    <location>
        <begin position="124"/>
        <end position="146"/>
    </location>
</feature>
<feature type="transmembrane region" description="Helical" evidence="1">
    <location>
        <begin position="252"/>
        <end position="274"/>
    </location>
</feature>
<feature type="transmembrane region" description="Helical" evidence="1">
    <location>
        <begin position="152"/>
        <end position="172"/>
    </location>
</feature>
<dbReference type="PANTHER" id="PTHR43424:SF1">
    <property type="entry name" value="LOCUS PUTATIVE PROTEIN 1-RELATED"/>
    <property type="match status" value="1"/>
</dbReference>
<evidence type="ECO:0000256" key="1">
    <source>
        <dbReference type="SAM" id="Phobius"/>
    </source>
</evidence>
<feature type="transmembrane region" description="Helical" evidence="1">
    <location>
        <begin position="210"/>
        <end position="231"/>
    </location>
</feature>
<keyword evidence="1" id="KW-0812">Transmembrane</keyword>
<feature type="transmembrane region" description="Helical" evidence="1">
    <location>
        <begin position="286"/>
        <end position="306"/>
    </location>
</feature>
<dbReference type="AlphaFoldDB" id="A0A412WYF3"/>
<gene>
    <name evidence="2" type="ORF">DWW18_13210</name>
</gene>
<dbReference type="InterPro" id="IPR052556">
    <property type="entry name" value="PolySynth_Transporter"/>
</dbReference>
<dbReference type="Proteomes" id="UP000283589">
    <property type="component" value="Unassembled WGS sequence"/>
</dbReference>
<feature type="transmembrane region" description="Helical" evidence="1">
    <location>
        <begin position="428"/>
        <end position="448"/>
    </location>
</feature>
<accession>A0A412WYF3</accession>
<evidence type="ECO:0000313" key="3">
    <source>
        <dbReference type="Proteomes" id="UP000283589"/>
    </source>
</evidence>
<feature type="transmembrane region" description="Helical" evidence="1">
    <location>
        <begin position="83"/>
        <end position="103"/>
    </location>
</feature>
<evidence type="ECO:0000313" key="2">
    <source>
        <dbReference type="EMBL" id="RGV32731.1"/>
    </source>
</evidence>
<keyword evidence="1" id="KW-1133">Transmembrane helix</keyword>
<feature type="transmembrane region" description="Helical" evidence="1">
    <location>
        <begin position="374"/>
        <end position="395"/>
    </location>
</feature>
<comment type="caution">
    <text evidence="2">The sequence shown here is derived from an EMBL/GenBank/DDBJ whole genome shotgun (WGS) entry which is preliminary data.</text>
</comment>
<dbReference type="PANTHER" id="PTHR43424">
    <property type="entry name" value="LOCUS PUTATIVE PROTEIN 1-RELATED"/>
    <property type="match status" value="1"/>
</dbReference>
<keyword evidence="1" id="KW-0472">Membrane</keyword>